<sequence length="553" mass="60065">MPSTRSQNQPTLQFPRRKSSRLGSRPKSSSENAADVQTTPLSPRKTNVGDSLGVCLSPRNSVLKNSSSSERLPLSPRKRTGDENGCNLPASVLGSPPKQRCAPLCSSRKLSFNENTPVSSPKIPLFPMSHPLPKRLQETPCSNTIPCTEGKFPSTRLFPVKKSGYQSVKQALHTAVPERLLSREAERAAIVSFLENHVVADKPSSLYISGAPGTGKSACLNCVLQEQKALLEGVQTVLVNCMNLRSSHAIFPLLGERLGVPKGNSEARLEKLLTSSGPTVLLVLDEMDQLDSKSQEVLYTIFEWPYLPSSRVCLIGIANALDLTDRILPRLQAKPHCRPKLLNFPPYSREELNAIVQDRLTQVSGEGVLDAAAVQFCARKVSAVSGDARKVLDICRRAVEIVEATDRSKTASEPAASPKVSRVGVPQVARVLSEVYGDRMASGSGDGESFPLQQKLLVCCLLLIIRNGKSKEVQLGKLCEAYSKQCKQRQVGGVGQTECLSLCSLLESRGIFTLKKAKEARLTKISLKIEERDVENALKDRTLLGSILAAGLP</sequence>
<evidence type="ECO:0000256" key="4">
    <source>
        <dbReference type="ARBA" id="ARBA00022490"/>
    </source>
</evidence>
<evidence type="ECO:0000256" key="2">
    <source>
        <dbReference type="ARBA" id="ARBA00004496"/>
    </source>
</evidence>
<protein>
    <recommendedName>
        <fullName evidence="16">Cell division control protein</fullName>
    </recommendedName>
</protein>
<keyword evidence="13" id="KW-0131">Cell cycle</keyword>
<dbReference type="OrthoDB" id="1926878at2759"/>
<name>A0A6P6QBX6_CARAU</name>
<dbReference type="GO" id="GO:0005819">
    <property type="term" value="C:spindle"/>
    <property type="evidence" value="ECO:0007669"/>
    <property type="project" value="UniProtKB-ARBA"/>
</dbReference>
<dbReference type="GO" id="GO:0033314">
    <property type="term" value="P:mitotic DNA replication checkpoint signaling"/>
    <property type="evidence" value="ECO:0007669"/>
    <property type="project" value="TreeGrafter"/>
</dbReference>
<evidence type="ECO:0000256" key="7">
    <source>
        <dbReference type="ARBA" id="ARBA00022705"/>
    </source>
</evidence>
<dbReference type="PANTHER" id="PTHR10763">
    <property type="entry name" value="CELL DIVISION CONTROL PROTEIN 6-RELATED"/>
    <property type="match status" value="1"/>
</dbReference>
<evidence type="ECO:0000256" key="9">
    <source>
        <dbReference type="ARBA" id="ARBA00022776"/>
    </source>
</evidence>
<dbReference type="InterPro" id="IPR049945">
    <property type="entry name" value="AAA_22"/>
</dbReference>
<evidence type="ECO:0000256" key="8">
    <source>
        <dbReference type="ARBA" id="ARBA00022741"/>
    </source>
</evidence>
<dbReference type="CDD" id="cd00009">
    <property type="entry name" value="AAA"/>
    <property type="match status" value="1"/>
</dbReference>
<dbReference type="GO" id="GO:0003688">
    <property type="term" value="F:DNA replication origin binding"/>
    <property type="evidence" value="ECO:0007669"/>
    <property type="project" value="TreeGrafter"/>
</dbReference>
<feature type="domain" description="AAA+ ATPase" evidence="18">
    <location>
        <begin position="202"/>
        <end position="334"/>
    </location>
</feature>
<dbReference type="GeneID" id="113110768"/>
<dbReference type="InterPro" id="IPR054425">
    <property type="entry name" value="Cdc6_ORC1-like_ATPase_lid"/>
</dbReference>
<dbReference type="InterPro" id="IPR015163">
    <property type="entry name" value="Cdc6_C"/>
</dbReference>
<dbReference type="SMART" id="SM00382">
    <property type="entry name" value="AAA"/>
    <property type="match status" value="1"/>
</dbReference>
<reference evidence="21" key="1">
    <citation type="submission" date="2025-08" db="UniProtKB">
        <authorList>
            <consortium name="RefSeq"/>
        </authorList>
    </citation>
    <scope>IDENTIFICATION</scope>
    <source>
        <strain evidence="21">Wakin</strain>
        <tissue evidence="21">Muscle</tissue>
    </source>
</reference>
<keyword evidence="10" id="KW-0067">ATP-binding</keyword>
<dbReference type="GO" id="GO:0005524">
    <property type="term" value="F:ATP binding"/>
    <property type="evidence" value="ECO:0007669"/>
    <property type="project" value="UniProtKB-KW"/>
</dbReference>
<evidence type="ECO:0000256" key="13">
    <source>
        <dbReference type="ARBA" id="ARBA00023306"/>
    </source>
</evidence>
<evidence type="ECO:0000256" key="11">
    <source>
        <dbReference type="ARBA" id="ARBA00022843"/>
    </source>
</evidence>
<dbReference type="Proteomes" id="UP000515129">
    <property type="component" value="Chromosome 11"/>
</dbReference>
<feature type="compositionally biased region" description="Low complexity" evidence="17">
    <location>
        <begin position="21"/>
        <end position="30"/>
    </location>
</feature>
<dbReference type="InterPro" id="IPR003593">
    <property type="entry name" value="AAA+_ATPase"/>
</dbReference>
<feature type="region of interest" description="Disordered" evidence="17">
    <location>
        <begin position="1"/>
        <end position="91"/>
    </location>
</feature>
<comment type="subcellular location">
    <subcellularLocation>
        <location evidence="2">Cytoplasm</location>
    </subcellularLocation>
    <subcellularLocation>
        <location evidence="1 16">Nucleus</location>
    </subcellularLocation>
</comment>
<evidence type="ECO:0000259" key="18">
    <source>
        <dbReference type="SMART" id="SM00382"/>
    </source>
</evidence>
<gene>
    <name evidence="21" type="primary">LOC113110768</name>
</gene>
<dbReference type="SUPFAM" id="SSF46785">
    <property type="entry name" value="Winged helix' DNA-binding domain"/>
    <property type="match status" value="1"/>
</dbReference>
<keyword evidence="6 21" id="KW-0132">Cell division</keyword>
<dbReference type="InterPro" id="IPR036388">
    <property type="entry name" value="WH-like_DNA-bd_sf"/>
</dbReference>
<dbReference type="GO" id="GO:0005737">
    <property type="term" value="C:cytoplasm"/>
    <property type="evidence" value="ECO:0007669"/>
    <property type="project" value="UniProtKB-SubCell"/>
</dbReference>
<evidence type="ECO:0000256" key="10">
    <source>
        <dbReference type="ARBA" id="ARBA00022840"/>
    </source>
</evidence>
<keyword evidence="7" id="KW-0235">DNA replication</keyword>
<dbReference type="InterPro" id="IPR036390">
    <property type="entry name" value="WH_DNA-bd_sf"/>
</dbReference>
<dbReference type="AlphaFoldDB" id="A0A6P6QBX6"/>
<evidence type="ECO:0000256" key="14">
    <source>
        <dbReference type="ARBA" id="ARBA00056036"/>
    </source>
</evidence>
<feature type="compositionally biased region" description="Low complexity" evidence="17">
    <location>
        <begin position="66"/>
        <end position="75"/>
    </location>
</feature>
<dbReference type="Pfam" id="PF13401">
    <property type="entry name" value="AAA_22"/>
    <property type="match status" value="1"/>
</dbReference>
<dbReference type="Gene3D" id="3.40.50.300">
    <property type="entry name" value="P-loop containing nucleotide triphosphate hydrolases"/>
    <property type="match status" value="1"/>
</dbReference>
<evidence type="ECO:0000259" key="19">
    <source>
        <dbReference type="SMART" id="SM01074"/>
    </source>
</evidence>
<dbReference type="FunFam" id="1.10.10.10:FF:000265">
    <property type="entry name" value="Cell division control protein"/>
    <property type="match status" value="1"/>
</dbReference>
<feature type="compositionally biased region" description="Polar residues" evidence="17">
    <location>
        <begin position="31"/>
        <end position="49"/>
    </location>
</feature>
<feature type="compositionally biased region" description="Polar residues" evidence="17">
    <location>
        <begin position="1"/>
        <end position="12"/>
    </location>
</feature>
<dbReference type="GO" id="GO:0005634">
    <property type="term" value="C:nucleus"/>
    <property type="evidence" value="ECO:0007669"/>
    <property type="project" value="UniProtKB-SubCell"/>
</dbReference>
<comment type="function">
    <text evidence="14 16">Involved in the initiation of DNA replication. Also participates in checkpoint controls that ensure DNA replication is completed before mitosis is initiated.</text>
</comment>
<dbReference type="FunFam" id="3.40.50.300:FF:000547">
    <property type="entry name" value="Cell division control protein"/>
    <property type="match status" value="1"/>
</dbReference>
<proteinExistence type="inferred from homology"/>
<evidence type="ECO:0000256" key="12">
    <source>
        <dbReference type="ARBA" id="ARBA00023242"/>
    </source>
</evidence>
<dbReference type="KEGG" id="caua:113110768"/>
<dbReference type="GO" id="GO:0016887">
    <property type="term" value="F:ATP hydrolysis activity"/>
    <property type="evidence" value="ECO:0007669"/>
    <property type="project" value="InterPro"/>
</dbReference>
<dbReference type="InterPro" id="IPR050311">
    <property type="entry name" value="ORC1/CDC6"/>
</dbReference>
<dbReference type="GO" id="GO:0051301">
    <property type="term" value="P:cell division"/>
    <property type="evidence" value="ECO:0007669"/>
    <property type="project" value="UniProtKB-UniRule"/>
</dbReference>
<dbReference type="InterPro" id="IPR016314">
    <property type="entry name" value="Cdc6/18"/>
</dbReference>
<evidence type="ECO:0000313" key="20">
    <source>
        <dbReference type="Proteomes" id="UP000515129"/>
    </source>
</evidence>
<keyword evidence="8" id="KW-0547">Nucleotide-binding</keyword>
<dbReference type="SMART" id="SM01074">
    <property type="entry name" value="Cdc6_C"/>
    <property type="match status" value="1"/>
</dbReference>
<evidence type="ECO:0000256" key="16">
    <source>
        <dbReference type="PIRNR" id="PIRNR001767"/>
    </source>
</evidence>
<dbReference type="Pfam" id="PF22606">
    <property type="entry name" value="Cdc6-ORC-like_ATPase_lid"/>
    <property type="match status" value="1"/>
</dbReference>
<evidence type="ECO:0000256" key="1">
    <source>
        <dbReference type="ARBA" id="ARBA00004123"/>
    </source>
</evidence>
<keyword evidence="20" id="KW-1185">Reference proteome</keyword>
<keyword evidence="11" id="KW-0832">Ubl conjugation</keyword>
<keyword evidence="4" id="KW-0963">Cytoplasm</keyword>
<evidence type="ECO:0000256" key="3">
    <source>
        <dbReference type="ARBA" id="ARBA00006184"/>
    </source>
</evidence>
<accession>A0A6P6QBX6</accession>
<keyword evidence="12 16" id="KW-0539">Nucleus</keyword>
<evidence type="ECO:0000313" key="21">
    <source>
        <dbReference type="RefSeq" id="XP_026130727.1"/>
    </source>
</evidence>
<dbReference type="SUPFAM" id="SSF52540">
    <property type="entry name" value="P-loop containing nucleoside triphosphate hydrolases"/>
    <property type="match status" value="1"/>
</dbReference>
<comment type="similarity">
    <text evidence="3 16">Belongs to the CDC6/cdc18 family.</text>
</comment>
<comment type="subunit">
    <text evidence="15">Interacts with PCNA, ORC1, cyclin-CDK. Interacts with HUWE1. Interacts with ANKRD17. Interacts with GRWD1; origin binding of GRWD1 is dependent on CDC6. Interacts with CDT1; are mutually dependent on one another for loading MCM complexes onto chromatin. Interacts with TTC4. Interacts (via Cy motif) with CCNF; the interaction takes place during G2 and M phase. Interacts with CDH1.</text>
</comment>
<organism evidence="20 21">
    <name type="scientific">Carassius auratus</name>
    <name type="common">Goldfish</name>
    <dbReference type="NCBI Taxonomy" id="7957"/>
    <lineage>
        <taxon>Eukaryota</taxon>
        <taxon>Metazoa</taxon>
        <taxon>Chordata</taxon>
        <taxon>Craniata</taxon>
        <taxon>Vertebrata</taxon>
        <taxon>Euteleostomi</taxon>
        <taxon>Actinopterygii</taxon>
        <taxon>Neopterygii</taxon>
        <taxon>Teleostei</taxon>
        <taxon>Ostariophysi</taxon>
        <taxon>Cypriniformes</taxon>
        <taxon>Cyprinidae</taxon>
        <taxon>Cyprininae</taxon>
        <taxon>Carassius</taxon>
    </lineage>
</organism>
<dbReference type="GO" id="GO:0006270">
    <property type="term" value="P:DNA replication initiation"/>
    <property type="evidence" value="ECO:0007669"/>
    <property type="project" value="UniProtKB-UniRule"/>
</dbReference>
<dbReference type="PANTHER" id="PTHR10763:SF26">
    <property type="entry name" value="CELL DIVISION CONTROL PROTEIN 6 HOMOLOG"/>
    <property type="match status" value="1"/>
</dbReference>
<evidence type="ECO:0000256" key="6">
    <source>
        <dbReference type="ARBA" id="ARBA00022618"/>
    </source>
</evidence>
<keyword evidence="5" id="KW-0597">Phosphoprotein</keyword>
<evidence type="ECO:0000256" key="17">
    <source>
        <dbReference type="SAM" id="MobiDB-lite"/>
    </source>
</evidence>
<dbReference type="InterPro" id="IPR027417">
    <property type="entry name" value="P-loop_NTPase"/>
</dbReference>
<dbReference type="Gene3D" id="1.10.8.60">
    <property type="match status" value="1"/>
</dbReference>
<feature type="domain" description="Cdc6 C-terminal" evidence="19">
    <location>
        <begin position="458"/>
        <end position="538"/>
    </location>
</feature>
<dbReference type="PIRSF" id="PIRSF001767">
    <property type="entry name" value="Cdc6"/>
    <property type="match status" value="1"/>
</dbReference>
<evidence type="ECO:0000256" key="5">
    <source>
        <dbReference type="ARBA" id="ARBA00022553"/>
    </source>
</evidence>
<dbReference type="Gene3D" id="1.10.10.10">
    <property type="entry name" value="Winged helix-like DNA-binding domain superfamily/Winged helix DNA-binding domain"/>
    <property type="match status" value="1"/>
</dbReference>
<keyword evidence="9" id="KW-0498">Mitosis</keyword>
<dbReference type="RefSeq" id="XP_026130727.1">
    <property type="nucleotide sequence ID" value="XM_026274942.1"/>
</dbReference>
<dbReference type="FunFam" id="1.10.8.60:FF:000058">
    <property type="entry name" value="Cell division control protein"/>
    <property type="match status" value="1"/>
</dbReference>
<dbReference type="Pfam" id="PF09079">
    <property type="entry name" value="WHD_Cdc6"/>
    <property type="match status" value="1"/>
</dbReference>
<evidence type="ECO:0000256" key="15">
    <source>
        <dbReference type="ARBA" id="ARBA00062730"/>
    </source>
</evidence>